<gene>
    <name evidence="2" type="ORF">H8S07_13900</name>
</gene>
<dbReference type="RefSeq" id="WP_186856238.1">
    <property type="nucleotide sequence ID" value="NZ_JACOOY010000026.1"/>
</dbReference>
<evidence type="ECO:0000313" key="2">
    <source>
        <dbReference type="EMBL" id="MBC5666320.1"/>
    </source>
</evidence>
<keyword evidence="1" id="KW-0732">Signal</keyword>
<evidence type="ECO:0000256" key="1">
    <source>
        <dbReference type="SAM" id="SignalP"/>
    </source>
</evidence>
<dbReference type="Proteomes" id="UP000647235">
    <property type="component" value="Unassembled WGS sequence"/>
</dbReference>
<keyword evidence="3" id="KW-1185">Reference proteome</keyword>
<evidence type="ECO:0000313" key="3">
    <source>
        <dbReference type="Proteomes" id="UP000647235"/>
    </source>
</evidence>
<name>A0ABR7EYB0_9FIRM</name>
<organism evidence="2 3">
    <name type="scientific">Dorea hominis</name>
    <dbReference type="NCBI Taxonomy" id="2763040"/>
    <lineage>
        <taxon>Bacteria</taxon>
        <taxon>Bacillati</taxon>
        <taxon>Bacillota</taxon>
        <taxon>Clostridia</taxon>
        <taxon>Lachnospirales</taxon>
        <taxon>Lachnospiraceae</taxon>
        <taxon>Dorea</taxon>
    </lineage>
</organism>
<comment type="caution">
    <text evidence="2">The sequence shown here is derived from an EMBL/GenBank/DDBJ whole genome shotgun (WGS) entry which is preliminary data.</text>
</comment>
<dbReference type="EMBL" id="JACOOY010000026">
    <property type="protein sequence ID" value="MBC5666320.1"/>
    <property type="molecule type" value="Genomic_DNA"/>
</dbReference>
<protein>
    <recommendedName>
        <fullName evidence="4">SH3b domain-containing protein</fullName>
    </recommendedName>
</protein>
<reference evidence="2 3" key="1">
    <citation type="submission" date="2020-08" db="EMBL/GenBank/DDBJ databases">
        <title>Genome public.</title>
        <authorList>
            <person name="Liu C."/>
            <person name="Sun Q."/>
        </authorList>
    </citation>
    <scope>NUCLEOTIDE SEQUENCE [LARGE SCALE GENOMIC DNA]</scope>
    <source>
        <strain evidence="2 3">NSJ-36</strain>
    </source>
</reference>
<sequence length="281" mass="31725">MRKWKKAAVAAMVCLTGVLFMPSMKAEAKNPSMVELKAGKTYKSYDITGDKKKDTVKISIPKDQYDRYGTVKITVNKKTTKITRTWTSYAIHTRLITLKNGKAYLWVQGETDNEDDPWECIYQYKKGRFKKVVDFSKTSYNYTNHHHTDILKVSGNTISTKQYIMSTAMAGVEYKVNYTYKKGALKKTSSAYEITSAGYTYRANGKYGTMKNTKALYNSVSCKKKVATVKAGTKAKAVKIYMTGKAFNIKIKTASGKTGWVKGSRKFSDKSLLFKECFYAG</sequence>
<accession>A0ABR7EYB0</accession>
<feature type="chain" id="PRO_5047445145" description="SH3b domain-containing protein" evidence="1">
    <location>
        <begin position="29"/>
        <end position="281"/>
    </location>
</feature>
<evidence type="ECO:0008006" key="4">
    <source>
        <dbReference type="Google" id="ProtNLM"/>
    </source>
</evidence>
<proteinExistence type="predicted"/>
<feature type="signal peptide" evidence="1">
    <location>
        <begin position="1"/>
        <end position="28"/>
    </location>
</feature>